<dbReference type="EMBL" id="CP041742">
    <property type="protein sequence ID" value="QDQ73601.1"/>
    <property type="molecule type" value="Genomic_DNA"/>
</dbReference>
<evidence type="ECO:0000313" key="3">
    <source>
        <dbReference type="Proteomes" id="UP000315891"/>
    </source>
</evidence>
<dbReference type="AlphaFoldDB" id="A0A516V536"/>
<feature type="chain" id="PRO_5021696945" evidence="1">
    <location>
        <begin position="24"/>
        <end position="480"/>
    </location>
</feature>
<dbReference type="OrthoDB" id="237258at2"/>
<feature type="signal peptide" evidence="1">
    <location>
        <begin position="1"/>
        <end position="23"/>
    </location>
</feature>
<evidence type="ECO:0000313" key="2">
    <source>
        <dbReference type="EMBL" id="QDQ73601.1"/>
    </source>
</evidence>
<dbReference type="Proteomes" id="UP000315891">
    <property type="component" value="Chromosome"/>
</dbReference>
<gene>
    <name evidence="2" type="ORF">FNZ56_06800</name>
</gene>
<proteinExistence type="predicted"/>
<keyword evidence="1" id="KW-0732">Signal</keyword>
<evidence type="ECO:0000256" key="1">
    <source>
        <dbReference type="SAM" id="SignalP"/>
    </source>
</evidence>
<sequence>MKVRPLALALIATIAAAPLAALAAWPTNGTSAVVVSAAPGDQVLPEIATLPDGGYYVAWLDGGAGFGNGFDVRLQRYDRNGNALWAAGGILVADRDLSYETHYDLDRDANGNAVLAYRFRDANGILQLAAAKIAPDGTQAWGSGVIVSAATSDVQTADVAATGDGGTVVAWLDNSGKEVLQKLDANGQAMWGAGVNITAPTGAFAFPADLQGSGDGVIASFVIQGRSTGNQLWAQKYDAAGQPLWSPSYVKLWDSTTTGNIPQGYFPEFVEDGAGGAVFCWQYGFGASGSDIRAQHVLADGSERYAHNGVALSTDASQYRKQVDCSYDGKTGDIYALWREMGTVSADYSGVYAQRVDMDGNRAWGETGEVLVPIDINAYSSLIAMPARNGFIAQWATDSATLDNEPLQAAAIKSDGQPAWRRPIVQYKRFDGWVTRVAAAPTRVGGAVFVWENNPLGISGEADLMMQKVGAFGGVGSPGN</sequence>
<keyword evidence="3" id="KW-1185">Reference proteome</keyword>
<name>A0A516V536_9GAMM</name>
<dbReference type="RefSeq" id="WP_143879113.1">
    <property type="nucleotide sequence ID" value="NZ_BAABLZ010000001.1"/>
</dbReference>
<reference evidence="2 3" key="1">
    <citation type="submission" date="2019-07" db="EMBL/GenBank/DDBJ databases">
        <title>Lysobacter weifangensis sp. nov., isolated from bensulfuron-methyl contaminated farmland soil.</title>
        <authorList>
            <person name="Zhao H."/>
        </authorList>
    </citation>
    <scope>NUCLEOTIDE SEQUENCE [LARGE SCALE GENOMIC DNA]</scope>
    <source>
        <strain evidence="2 3">CC-Bw-6</strain>
    </source>
</reference>
<accession>A0A516V536</accession>
<protein>
    <submittedName>
        <fullName evidence="2">Uncharacterized protein</fullName>
    </submittedName>
</protein>
<organism evidence="2 3">
    <name type="scientific">Pseudoluteimonas lycopersici</name>
    <dbReference type="NCBI Taxonomy" id="1324796"/>
    <lineage>
        <taxon>Bacteria</taxon>
        <taxon>Pseudomonadati</taxon>
        <taxon>Pseudomonadota</taxon>
        <taxon>Gammaproteobacteria</taxon>
        <taxon>Lysobacterales</taxon>
        <taxon>Lysobacteraceae</taxon>
        <taxon>Pseudoluteimonas</taxon>
    </lineage>
</organism>